<dbReference type="AlphaFoldDB" id="A0A2V5LVA0"/>
<dbReference type="InterPro" id="IPR009057">
    <property type="entry name" value="Homeodomain-like_sf"/>
</dbReference>
<evidence type="ECO:0000256" key="1">
    <source>
        <dbReference type="ARBA" id="ARBA00023125"/>
    </source>
</evidence>
<keyword evidence="5" id="KW-1185">Reference proteome</keyword>
<organism evidence="4 5">
    <name type="scientific">Arthrobacter livingstonensis</name>
    <dbReference type="NCBI Taxonomy" id="670078"/>
    <lineage>
        <taxon>Bacteria</taxon>
        <taxon>Bacillati</taxon>
        <taxon>Actinomycetota</taxon>
        <taxon>Actinomycetes</taxon>
        <taxon>Micrococcales</taxon>
        <taxon>Micrococcaceae</taxon>
        <taxon>Arthrobacter</taxon>
    </lineage>
</organism>
<gene>
    <name evidence="4" type="ORF">CVV68_16275</name>
</gene>
<comment type="caution">
    <text evidence="4">The sequence shown here is derived from an EMBL/GenBank/DDBJ whole genome shotgun (WGS) entry which is preliminary data.</text>
</comment>
<protein>
    <submittedName>
        <fullName evidence="4">TetR/AcrR family transcriptional regulator</fullName>
    </submittedName>
</protein>
<dbReference type="PRINTS" id="PR00455">
    <property type="entry name" value="HTHTETR"/>
</dbReference>
<dbReference type="Pfam" id="PF00440">
    <property type="entry name" value="TetR_N"/>
    <property type="match status" value="1"/>
</dbReference>
<evidence type="ECO:0000259" key="3">
    <source>
        <dbReference type="PROSITE" id="PS50977"/>
    </source>
</evidence>
<dbReference type="InterPro" id="IPR001647">
    <property type="entry name" value="HTH_TetR"/>
</dbReference>
<sequence length="273" mass="29972">MFLAVDPTPAQVKARRTTATMAAAAMAIMATRDHLVCGLAAVTIDIDQSQLVKRMFVLYDELSRRSCQERSFFLGGCVPRVTESYREERRGEIAAAALRCFGRKGFQGTSMADIIAESGLSAGAIYGNFKNKDDLIDVSVHGVLNRLLLRIDALSSSNPIPEPHEFLTAFLRNIRQDIVTDGLLLQVWAEAVTDPDLRPIVAETLTEIKTLFANYLTRWYTQTRGLPPTEASERAGKHSAVLLGTCQGFLVQSAIVTDFNAEEYLSGLSMIAP</sequence>
<dbReference type="GO" id="GO:0000976">
    <property type="term" value="F:transcription cis-regulatory region binding"/>
    <property type="evidence" value="ECO:0007669"/>
    <property type="project" value="TreeGrafter"/>
</dbReference>
<dbReference type="Proteomes" id="UP000247832">
    <property type="component" value="Unassembled WGS sequence"/>
</dbReference>
<accession>A0A2V5LVA0</accession>
<feature type="DNA-binding region" description="H-T-H motif" evidence="2">
    <location>
        <begin position="110"/>
        <end position="129"/>
    </location>
</feature>
<dbReference type="PANTHER" id="PTHR30055:SF229">
    <property type="entry name" value="HTH-TYPE TRANSCRIPTIONAL REPRESSOR RV1474C"/>
    <property type="match status" value="1"/>
</dbReference>
<dbReference type="PROSITE" id="PS50977">
    <property type="entry name" value="HTH_TETR_2"/>
    <property type="match status" value="1"/>
</dbReference>
<keyword evidence="1 2" id="KW-0238">DNA-binding</keyword>
<dbReference type="GO" id="GO:0003700">
    <property type="term" value="F:DNA-binding transcription factor activity"/>
    <property type="evidence" value="ECO:0007669"/>
    <property type="project" value="TreeGrafter"/>
</dbReference>
<evidence type="ECO:0000256" key="2">
    <source>
        <dbReference type="PROSITE-ProRule" id="PRU00335"/>
    </source>
</evidence>
<proteinExistence type="predicted"/>
<reference evidence="4 5" key="1">
    <citation type="submission" date="2018-05" db="EMBL/GenBank/DDBJ databases">
        <title>Genetic diversity of glacier-inhabiting Cryobacterium bacteria in China and description of Cryobacterium mengkeensis sp. nov. and Arthrobacter glacialis sp. nov.</title>
        <authorList>
            <person name="Liu Q."/>
            <person name="Xin Y.-H."/>
        </authorList>
    </citation>
    <scope>NUCLEOTIDE SEQUENCE [LARGE SCALE GENOMIC DNA]</scope>
    <source>
        <strain evidence="4 5">LI2</strain>
    </source>
</reference>
<dbReference type="InterPro" id="IPR050109">
    <property type="entry name" value="HTH-type_TetR-like_transc_reg"/>
</dbReference>
<evidence type="ECO:0000313" key="5">
    <source>
        <dbReference type="Proteomes" id="UP000247832"/>
    </source>
</evidence>
<dbReference type="PANTHER" id="PTHR30055">
    <property type="entry name" value="HTH-TYPE TRANSCRIPTIONAL REGULATOR RUTR"/>
    <property type="match status" value="1"/>
</dbReference>
<dbReference type="Gene3D" id="1.10.357.10">
    <property type="entry name" value="Tetracycline Repressor, domain 2"/>
    <property type="match status" value="1"/>
</dbReference>
<evidence type="ECO:0000313" key="4">
    <source>
        <dbReference type="EMBL" id="PYI65956.1"/>
    </source>
</evidence>
<name>A0A2V5LVA0_9MICC</name>
<dbReference type="SUPFAM" id="SSF46689">
    <property type="entry name" value="Homeodomain-like"/>
    <property type="match status" value="1"/>
</dbReference>
<feature type="domain" description="HTH tetR-type" evidence="3">
    <location>
        <begin position="87"/>
        <end position="147"/>
    </location>
</feature>
<dbReference type="EMBL" id="QJVD01000019">
    <property type="protein sequence ID" value="PYI65956.1"/>
    <property type="molecule type" value="Genomic_DNA"/>
</dbReference>